<dbReference type="EMBL" id="CP025408">
    <property type="protein sequence ID" value="AUH35114.1"/>
    <property type="molecule type" value="Genomic_DNA"/>
</dbReference>
<protein>
    <recommendedName>
        <fullName evidence="1">Parvulin-like PPIase</fullName>
    </recommendedName>
    <alternativeName>
        <fullName evidence="3">Peptidyl-prolyl cis-trans isomerase plp</fullName>
    </alternativeName>
    <alternativeName>
        <fullName evidence="4">Rotamase plp</fullName>
    </alternativeName>
</protein>
<dbReference type="InterPro" id="IPR000297">
    <property type="entry name" value="PPIase_PpiC"/>
</dbReference>
<keyword evidence="5" id="KW-0697">Rotamase</keyword>
<proteinExistence type="predicted"/>
<dbReference type="PANTHER" id="PTHR47637">
    <property type="entry name" value="CHAPERONE SURA"/>
    <property type="match status" value="1"/>
</dbReference>
<accession>A0A2K9F0M3</accession>
<organism evidence="8 9">
    <name type="scientific">Paracoccus tegillarcae</name>
    <dbReference type="NCBI Taxonomy" id="1529068"/>
    <lineage>
        <taxon>Bacteria</taxon>
        <taxon>Pseudomonadati</taxon>
        <taxon>Pseudomonadota</taxon>
        <taxon>Alphaproteobacteria</taxon>
        <taxon>Rhodobacterales</taxon>
        <taxon>Paracoccaceae</taxon>
        <taxon>Paracoccus</taxon>
    </lineage>
</organism>
<dbReference type="SUPFAM" id="SSF109998">
    <property type="entry name" value="Triger factor/SurA peptide-binding domain-like"/>
    <property type="match status" value="1"/>
</dbReference>
<evidence type="ECO:0000256" key="3">
    <source>
        <dbReference type="ARBA" id="ARBA00030642"/>
    </source>
</evidence>
<dbReference type="Pfam" id="PF00639">
    <property type="entry name" value="Rotamase"/>
    <property type="match status" value="1"/>
</dbReference>
<evidence type="ECO:0000313" key="8">
    <source>
        <dbReference type="EMBL" id="AUH35114.1"/>
    </source>
</evidence>
<gene>
    <name evidence="8" type="ORF">CUV01_01005</name>
</gene>
<dbReference type="InterPro" id="IPR027304">
    <property type="entry name" value="Trigger_fact/SurA_dom_sf"/>
</dbReference>
<evidence type="ECO:0000256" key="1">
    <source>
        <dbReference type="ARBA" id="ARBA00018370"/>
    </source>
</evidence>
<reference evidence="8 9" key="1">
    <citation type="submission" date="2017-12" db="EMBL/GenBank/DDBJ databases">
        <authorList>
            <person name="Hurst M.R.H."/>
        </authorList>
    </citation>
    <scope>NUCLEOTIDE SEQUENCE [LARGE SCALE GENOMIC DNA]</scope>
    <source>
        <strain evidence="8 9">BM15</strain>
    </source>
</reference>
<dbReference type="GO" id="GO:0003755">
    <property type="term" value="F:peptidyl-prolyl cis-trans isomerase activity"/>
    <property type="evidence" value="ECO:0007669"/>
    <property type="project" value="UniProtKB-KW"/>
</dbReference>
<evidence type="ECO:0000256" key="4">
    <source>
        <dbReference type="ARBA" id="ARBA00031484"/>
    </source>
</evidence>
<dbReference type="InterPro" id="IPR046357">
    <property type="entry name" value="PPIase_dom_sf"/>
</dbReference>
<name>A0A2K9F0M3_9RHOB</name>
<feature type="chain" id="PRO_5014726838" description="Parvulin-like PPIase" evidence="6">
    <location>
        <begin position="23"/>
        <end position="417"/>
    </location>
</feature>
<evidence type="ECO:0000259" key="7">
    <source>
        <dbReference type="PROSITE" id="PS50198"/>
    </source>
</evidence>
<dbReference type="InterPro" id="IPR050280">
    <property type="entry name" value="OMP_Chaperone_SurA"/>
</dbReference>
<dbReference type="KEGG" id="paro:CUV01_01005"/>
<dbReference type="Proteomes" id="UP000233742">
    <property type="component" value="Chromosome"/>
</dbReference>
<feature type="domain" description="PpiC" evidence="7">
    <location>
        <begin position="162"/>
        <end position="259"/>
    </location>
</feature>
<dbReference type="PANTHER" id="PTHR47637:SF1">
    <property type="entry name" value="CHAPERONE SURA"/>
    <property type="match status" value="1"/>
</dbReference>
<dbReference type="PROSITE" id="PS50198">
    <property type="entry name" value="PPIC_PPIASE_2"/>
    <property type="match status" value="1"/>
</dbReference>
<evidence type="ECO:0000256" key="2">
    <source>
        <dbReference type="ARBA" id="ARBA00022729"/>
    </source>
</evidence>
<feature type="signal peptide" evidence="6">
    <location>
        <begin position="1"/>
        <end position="22"/>
    </location>
</feature>
<dbReference type="AlphaFoldDB" id="A0A2K9F0M3"/>
<keyword evidence="9" id="KW-1185">Reference proteome</keyword>
<sequence>MRHFLSGLALATTLMMASPLMAQNLFEPVIYVNDSAVTRYEVDQRIRFMQLLNAPGATPEAAEKALIEDRLRMQAARRLGITVSEEALNEGLAEFAGRANLDTLSFIDALGQAGVERQAFRDFVEAGVVWREVIRQQIVPGVQVRDSEIDQAFKREIETPIIDRVLLSEIIIPAPPGQEEAAMNAARQAAANATSEAAFADSARRLSATPSASQGGRLDWVALDNLPPTLRPIIQALRPGQASQPLTVPGAVVLFYLRDSQGTLRPGATEQVLDYATLRVPSAQDAANVVARVDTCADLEARGNGQTLRQTLSQNAIPTLVATQLASLDADETTQINMGGAVDVLMLCSRQPALLAQSQADIPVTAEAEDGVEAAVPDANALPDREALRQSLLNQKINAMANAYLAELHADAVIRRP</sequence>
<evidence type="ECO:0000313" key="9">
    <source>
        <dbReference type="Proteomes" id="UP000233742"/>
    </source>
</evidence>
<keyword evidence="5 8" id="KW-0413">Isomerase</keyword>
<dbReference type="Gene3D" id="1.10.4030.10">
    <property type="entry name" value="Porin chaperone SurA, peptide-binding domain"/>
    <property type="match status" value="1"/>
</dbReference>
<keyword evidence="2 6" id="KW-0732">Signal</keyword>
<dbReference type="Gene3D" id="3.10.50.40">
    <property type="match status" value="1"/>
</dbReference>
<evidence type="ECO:0000256" key="6">
    <source>
        <dbReference type="SAM" id="SignalP"/>
    </source>
</evidence>
<dbReference type="OrthoDB" id="9791746at2"/>
<evidence type="ECO:0000256" key="5">
    <source>
        <dbReference type="PROSITE-ProRule" id="PRU00278"/>
    </source>
</evidence>
<dbReference type="SUPFAM" id="SSF54534">
    <property type="entry name" value="FKBP-like"/>
    <property type="match status" value="1"/>
</dbReference>